<accession>A0A5Q2MYK8</accession>
<keyword evidence="1" id="KW-1133">Transmembrane helix</keyword>
<evidence type="ECO:0000313" key="3">
    <source>
        <dbReference type="Proteomes" id="UP000366051"/>
    </source>
</evidence>
<dbReference type="KEGG" id="hcv:FTV88_0895"/>
<evidence type="ECO:0000313" key="2">
    <source>
        <dbReference type="EMBL" id="QGG47051.1"/>
    </source>
</evidence>
<feature type="transmembrane region" description="Helical" evidence="1">
    <location>
        <begin position="13"/>
        <end position="31"/>
    </location>
</feature>
<keyword evidence="3" id="KW-1185">Reference proteome</keyword>
<gene>
    <name evidence="2" type="ORF">FTV88_0895</name>
</gene>
<sequence>MSHCGGFGKGFDGIIAIIIIGLVLYWIFGGFSRKRYY</sequence>
<dbReference type="AlphaFoldDB" id="A0A5Q2MYK8"/>
<protein>
    <submittedName>
        <fullName evidence="2">Uncharacterized protein</fullName>
    </submittedName>
</protein>
<keyword evidence="1" id="KW-0472">Membrane</keyword>
<keyword evidence="1" id="KW-0812">Transmembrane</keyword>
<reference evidence="3" key="1">
    <citation type="submission" date="2019-11" db="EMBL/GenBank/DDBJ databases">
        <title>Genome sequence of Heliorestis convoluta strain HH, an alkaliphilic and minimalistic phototrophic bacterium from a soda lake in Egypt.</title>
        <authorList>
            <person name="Dewey E.D."/>
            <person name="Stokes L.M."/>
            <person name="Burchell B.M."/>
            <person name="Shaffer K.N."/>
            <person name="Huntington A.M."/>
            <person name="Baker J.M."/>
            <person name="Nadendla S."/>
            <person name="Giglio M.G."/>
            <person name="Touchman J.W."/>
            <person name="Blankenship R.E."/>
            <person name="Madigan M.T."/>
            <person name="Sattley W.M."/>
        </authorList>
    </citation>
    <scope>NUCLEOTIDE SEQUENCE [LARGE SCALE GENOMIC DNA]</scope>
    <source>
        <strain evidence="3">HH</strain>
    </source>
</reference>
<organism evidence="2 3">
    <name type="scientific">Heliorestis convoluta</name>
    <dbReference type="NCBI Taxonomy" id="356322"/>
    <lineage>
        <taxon>Bacteria</taxon>
        <taxon>Bacillati</taxon>
        <taxon>Bacillota</taxon>
        <taxon>Clostridia</taxon>
        <taxon>Eubacteriales</taxon>
        <taxon>Heliobacteriaceae</taxon>
        <taxon>Heliorestis</taxon>
    </lineage>
</organism>
<name>A0A5Q2MYK8_9FIRM</name>
<dbReference type="Proteomes" id="UP000366051">
    <property type="component" value="Chromosome"/>
</dbReference>
<dbReference type="EMBL" id="CP045875">
    <property type="protein sequence ID" value="QGG47051.1"/>
    <property type="molecule type" value="Genomic_DNA"/>
</dbReference>
<evidence type="ECO:0000256" key="1">
    <source>
        <dbReference type="SAM" id="Phobius"/>
    </source>
</evidence>
<proteinExistence type="predicted"/>